<keyword evidence="2" id="KW-1185">Reference proteome</keyword>
<evidence type="ECO:0000313" key="2">
    <source>
        <dbReference type="Proteomes" id="UP001057868"/>
    </source>
</evidence>
<proteinExistence type="predicted"/>
<dbReference type="EMBL" id="BQXY01000013">
    <property type="protein sequence ID" value="GKU27598.1"/>
    <property type="molecule type" value="Genomic_DNA"/>
</dbReference>
<evidence type="ECO:0000313" key="1">
    <source>
        <dbReference type="EMBL" id="GKU27598.1"/>
    </source>
</evidence>
<dbReference type="AlphaFoldDB" id="A0A9W5Y6K2"/>
<accession>A0A9W5Y6K2</accession>
<comment type="caution">
    <text evidence="1">The sequence shown here is derived from an EMBL/GenBank/DDBJ whole genome shotgun (WGS) entry which is preliminary data.</text>
</comment>
<dbReference type="RefSeq" id="WP_261854454.1">
    <property type="nucleotide sequence ID" value="NZ_BQXY01000013.1"/>
</dbReference>
<reference evidence="1" key="1">
    <citation type="journal article" date="2023" name="Int. J. Syst. Evol. Microbiol.">
        <title>&lt;i&gt;Clostridium folliculivorans&lt;/i&gt; sp. nov., isolated from soil samples of an organic paddy in Japan.</title>
        <authorList>
            <person name="Tazawa J."/>
            <person name="Kobayashi H."/>
            <person name="Tanizawa Y."/>
            <person name="Uchino A."/>
            <person name="Tanaka F."/>
            <person name="Urashima Y."/>
            <person name="Miura S."/>
            <person name="Sakamoto M."/>
            <person name="Ohkuma M."/>
            <person name="Tohno M."/>
        </authorList>
    </citation>
    <scope>NUCLEOTIDE SEQUENCE</scope>
    <source>
        <strain evidence="1">D1-1</strain>
    </source>
</reference>
<organism evidence="1 2">
    <name type="scientific">Clostridium folliculivorans</name>
    <dbReference type="NCBI Taxonomy" id="2886038"/>
    <lineage>
        <taxon>Bacteria</taxon>
        <taxon>Bacillati</taxon>
        <taxon>Bacillota</taxon>
        <taxon>Clostridia</taxon>
        <taxon>Eubacteriales</taxon>
        <taxon>Clostridiaceae</taxon>
        <taxon>Clostridium</taxon>
    </lineage>
</organism>
<protein>
    <submittedName>
        <fullName evidence="1">Uncharacterized protein</fullName>
    </submittedName>
</protein>
<name>A0A9W5Y6K2_9CLOT</name>
<sequence>MKKIEKFFKKNNLQPITTLYNVTVNEVKSVEEVDKLHVDMYLGLNPNIF</sequence>
<gene>
    <name evidence="1" type="ORF">CFOLD11_44250</name>
</gene>
<dbReference type="Proteomes" id="UP001057868">
    <property type="component" value="Unassembled WGS sequence"/>
</dbReference>